<name>S9VVN3_SCHCR</name>
<feature type="region of interest" description="Disordered" evidence="1">
    <location>
        <begin position="150"/>
        <end position="176"/>
    </location>
</feature>
<evidence type="ECO:0000256" key="1">
    <source>
        <dbReference type="SAM" id="MobiDB-lite"/>
    </source>
</evidence>
<evidence type="ECO:0000313" key="2">
    <source>
        <dbReference type="EMBL" id="EPY50244.1"/>
    </source>
</evidence>
<dbReference type="GeneID" id="25035336"/>
<organism evidence="2 3">
    <name type="scientific">Schizosaccharomyces cryophilus (strain OY26 / ATCC MYA-4695 / CBS 11777 / NBRC 106824 / NRRL Y48691)</name>
    <name type="common">Fission yeast</name>
    <dbReference type="NCBI Taxonomy" id="653667"/>
    <lineage>
        <taxon>Eukaryota</taxon>
        <taxon>Fungi</taxon>
        <taxon>Dikarya</taxon>
        <taxon>Ascomycota</taxon>
        <taxon>Taphrinomycotina</taxon>
        <taxon>Schizosaccharomycetes</taxon>
        <taxon>Schizosaccharomycetales</taxon>
        <taxon>Schizosaccharomycetaceae</taxon>
        <taxon>Schizosaccharomyces</taxon>
    </lineage>
</organism>
<proteinExistence type="predicted"/>
<feature type="compositionally biased region" description="Basic and acidic residues" evidence="1">
    <location>
        <begin position="86"/>
        <end position="96"/>
    </location>
</feature>
<evidence type="ECO:0000313" key="3">
    <source>
        <dbReference type="Proteomes" id="UP000015464"/>
    </source>
</evidence>
<dbReference type="Proteomes" id="UP000015464">
    <property type="component" value="Unassembled WGS sequence"/>
</dbReference>
<reference evidence="2 3" key="1">
    <citation type="journal article" date="2011" name="Science">
        <title>Comparative functional genomics of the fission yeasts.</title>
        <authorList>
            <person name="Rhind N."/>
            <person name="Chen Z."/>
            <person name="Yassour M."/>
            <person name="Thompson D.A."/>
            <person name="Haas B.J."/>
            <person name="Habib N."/>
            <person name="Wapinski I."/>
            <person name="Roy S."/>
            <person name="Lin M.F."/>
            <person name="Heiman D.I."/>
            <person name="Young S.K."/>
            <person name="Furuya K."/>
            <person name="Guo Y."/>
            <person name="Pidoux A."/>
            <person name="Chen H.M."/>
            <person name="Robbertse B."/>
            <person name="Goldberg J.M."/>
            <person name="Aoki K."/>
            <person name="Bayne E.H."/>
            <person name="Berlin A.M."/>
            <person name="Desjardins C.A."/>
            <person name="Dobbs E."/>
            <person name="Dukaj L."/>
            <person name="Fan L."/>
            <person name="FitzGerald M.G."/>
            <person name="French C."/>
            <person name="Gujja S."/>
            <person name="Hansen K."/>
            <person name="Keifenheim D."/>
            <person name="Levin J.Z."/>
            <person name="Mosher R.A."/>
            <person name="Mueller C.A."/>
            <person name="Pfiffner J."/>
            <person name="Priest M."/>
            <person name="Russ C."/>
            <person name="Smialowska A."/>
            <person name="Swoboda P."/>
            <person name="Sykes S.M."/>
            <person name="Vaughn M."/>
            <person name="Vengrova S."/>
            <person name="Yoder R."/>
            <person name="Zeng Q."/>
            <person name="Allshire R."/>
            <person name="Baulcombe D."/>
            <person name="Birren B.W."/>
            <person name="Brown W."/>
            <person name="Ekwall K."/>
            <person name="Kellis M."/>
            <person name="Leatherwood J."/>
            <person name="Levin H."/>
            <person name="Margalit H."/>
            <person name="Martienssen R."/>
            <person name="Nieduszynski C.A."/>
            <person name="Spatafora J.W."/>
            <person name="Friedman N."/>
            <person name="Dalgaard J.Z."/>
            <person name="Baumann P."/>
            <person name="Niki H."/>
            <person name="Regev A."/>
            <person name="Nusbaum C."/>
        </authorList>
    </citation>
    <scope>NUCLEOTIDE SEQUENCE [LARGE SCALE GENOMIC DNA]</scope>
    <source>
        <strain evidence="3">OY26 / ATCC MYA-4695 / CBS 11777 / NBRC 106824 / NRRL Y48691</strain>
    </source>
</reference>
<dbReference type="OMA" id="ARFNEYN"/>
<protein>
    <submittedName>
        <fullName evidence="2">Uncharacterized protein</fullName>
    </submittedName>
</protein>
<dbReference type="EMBL" id="KE546993">
    <property type="protein sequence ID" value="EPY50244.1"/>
    <property type="molecule type" value="Genomic_DNA"/>
</dbReference>
<accession>S9VVN3</accession>
<sequence length="176" mass="20179">MFRKENKRKGVSRSPEEWLKYANARFNEYNVLQPWEDAKKKEKEKEDEKKPSHTNVNDKKLNSKAVLRKPVSPEVLASTGSNNQLECKEKQSSKGEPKKSLLYGINRNLATFTFSSLFMLTSADMSQWKLVTTAFVLGMVFAKYGFVNSKHTSEENSPNKESRVLNLPTADVKNER</sequence>
<feature type="region of interest" description="Disordered" evidence="1">
    <location>
        <begin position="38"/>
        <end position="96"/>
    </location>
</feature>
<dbReference type="AlphaFoldDB" id="S9VVN3"/>
<gene>
    <name evidence="2" type="ORF">SPOG_01005</name>
</gene>
<dbReference type="HOGENOM" id="CLU_1526036_0_0_1"/>
<feature type="compositionally biased region" description="Basic and acidic residues" evidence="1">
    <location>
        <begin position="38"/>
        <end position="61"/>
    </location>
</feature>
<feature type="compositionally biased region" description="Basic and acidic residues" evidence="1">
    <location>
        <begin position="151"/>
        <end position="163"/>
    </location>
</feature>
<keyword evidence="3" id="KW-1185">Reference proteome</keyword>
<dbReference type="OrthoDB" id="5414195at2759"/>
<dbReference type="RefSeq" id="XP_013024730.1">
    <property type="nucleotide sequence ID" value="XM_013169276.1"/>
</dbReference>